<organism evidence="1 2">
    <name type="scientific">Bonamia ostreae</name>
    <dbReference type="NCBI Taxonomy" id="126728"/>
    <lineage>
        <taxon>Eukaryota</taxon>
        <taxon>Sar</taxon>
        <taxon>Rhizaria</taxon>
        <taxon>Endomyxa</taxon>
        <taxon>Ascetosporea</taxon>
        <taxon>Haplosporida</taxon>
        <taxon>Bonamia</taxon>
    </lineage>
</organism>
<name>A0ABV2AWA7_9EUKA</name>
<evidence type="ECO:0000313" key="1">
    <source>
        <dbReference type="EMBL" id="MES1923654.1"/>
    </source>
</evidence>
<dbReference type="PANTHER" id="PTHR33064:SF37">
    <property type="entry name" value="RIBONUCLEASE H"/>
    <property type="match status" value="1"/>
</dbReference>
<gene>
    <name evidence="1" type="ORF">MHBO_005272</name>
</gene>
<comment type="caution">
    <text evidence="1">The sequence shown here is derived from an EMBL/GenBank/DDBJ whole genome shotgun (WGS) entry which is preliminary data.</text>
</comment>
<dbReference type="InterPro" id="IPR051320">
    <property type="entry name" value="Viral_Replic_Matur_Polypro"/>
</dbReference>
<reference evidence="1 2" key="1">
    <citation type="journal article" date="2024" name="BMC Biol.">
        <title>Comparative genomics of Ascetosporea gives new insight into the evolutionary basis for animal parasitism in Rhizaria.</title>
        <authorList>
            <person name="Hiltunen Thoren M."/>
            <person name="Onut-Brannstrom I."/>
            <person name="Alfjorden A."/>
            <person name="Peckova H."/>
            <person name="Swords F."/>
            <person name="Hooper C."/>
            <person name="Holzer A.S."/>
            <person name="Bass D."/>
            <person name="Burki F."/>
        </authorList>
    </citation>
    <scope>NUCLEOTIDE SEQUENCE [LARGE SCALE GENOMIC DNA]</scope>
    <source>
        <strain evidence="1">20-A016</strain>
    </source>
</reference>
<evidence type="ECO:0000313" key="2">
    <source>
        <dbReference type="Proteomes" id="UP001439008"/>
    </source>
</evidence>
<dbReference type="InterPro" id="IPR043128">
    <property type="entry name" value="Rev_trsase/Diguanyl_cyclase"/>
</dbReference>
<dbReference type="EMBL" id="JBDODL010007471">
    <property type="protein sequence ID" value="MES1923654.1"/>
    <property type="molecule type" value="Genomic_DNA"/>
</dbReference>
<dbReference type="Gene3D" id="3.30.70.270">
    <property type="match status" value="1"/>
</dbReference>
<dbReference type="PANTHER" id="PTHR33064">
    <property type="entry name" value="POL PROTEIN"/>
    <property type="match status" value="1"/>
</dbReference>
<dbReference type="InterPro" id="IPR043502">
    <property type="entry name" value="DNA/RNA_pol_sf"/>
</dbReference>
<proteinExistence type="predicted"/>
<accession>A0ABV2AWA7</accession>
<dbReference type="SUPFAM" id="SSF56672">
    <property type="entry name" value="DNA/RNA polymerases"/>
    <property type="match status" value="1"/>
</dbReference>
<sequence length="118" mass="13746">MRLGLANYCRLVLLNFSRIAVPLRTLTRNNVHWKWTEKHQEAFDKLKQSLVSVHCTNYCLTGKFTQNLHQKLNIITLGQETENTMKILNKEQITNDARKNHNYGLVISHFNANPDVIN</sequence>
<evidence type="ECO:0008006" key="3">
    <source>
        <dbReference type="Google" id="ProtNLM"/>
    </source>
</evidence>
<protein>
    <recommendedName>
        <fullName evidence="3">Reverse transcriptase/retrotransposon-derived protein RNase H-like domain-containing protein</fullName>
    </recommendedName>
</protein>
<dbReference type="Proteomes" id="UP001439008">
    <property type="component" value="Unassembled WGS sequence"/>
</dbReference>
<keyword evidence="2" id="KW-1185">Reference proteome</keyword>